<dbReference type="InterPro" id="IPR037038">
    <property type="entry name" value="HepT-like_sf"/>
</dbReference>
<dbReference type="GO" id="GO:0004540">
    <property type="term" value="F:RNA nuclease activity"/>
    <property type="evidence" value="ECO:0007669"/>
    <property type="project" value="InterPro"/>
</dbReference>
<keyword evidence="1" id="KW-1277">Toxin-antitoxin system</keyword>
<evidence type="ECO:0000256" key="2">
    <source>
        <dbReference type="ARBA" id="ARBA00022722"/>
    </source>
</evidence>
<dbReference type="RefSeq" id="WP_076545932.1">
    <property type="nucleotide sequence ID" value="NZ_FNEH01000049.1"/>
</dbReference>
<dbReference type="InterPro" id="IPR008201">
    <property type="entry name" value="HepT-like"/>
</dbReference>
<keyword evidence="3" id="KW-0378">Hydrolase</keyword>
<dbReference type="Proteomes" id="UP000198945">
    <property type="component" value="Unassembled WGS sequence"/>
</dbReference>
<dbReference type="PANTHER" id="PTHR33397:SF3">
    <property type="entry name" value="MRNA NUCLEASE HEPT"/>
    <property type="match status" value="1"/>
</dbReference>
<keyword evidence="2" id="KW-0540">Nuclease</keyword>
<evidence type="ECO:0000256" key="3">
    <source>
        <dbReference type="ARBA" id="ARBA00022801"/>
    </source>
</evidence>
<name>A0A1G8T559_9FIRM</name>
<dbReference type="GO" id="GO:0016787">
    <property type="term" value="F:hydrolase activity"/>
    <property type="evidence" value="ECO:0007669"/>
    <property type="project" value="UniProtKB-KW"/>
</dbReference>
<sequence>MNEIIINKLIKMEKYISELEKFKPDTFKEYQNDQLKRYAIERLIQLIIDLALDINNMLIKKSDRYPAQDYYSSFLELIDLEILSKEFAKDIAPSTGIRNRLVHEYEEVDDKVVYQNLDKLIKYYLSYIKHINENI</sequence>
<dbReference type="AlphaFoldDB" id="A0A1G8T559"/>
<accession>A0A1G8T559</accession>
<comment type="similarity">
    <text evidence="4">Belongs to the HepT RNase toxin family.</text>
</comment>
<dbReference type="Pfam" id="PF01934">
    <property type="entry name" value="HepT-like"/>
    <property type="match status" value="1"/>
</dbReference>
<dbReference type="Gene3D" id="1.20.120.580">
    <property type="entry name" value="bsu32300-like"/>
    <property type="match status" value="1"/>
</dbReference>
<protein>
    <submittedName>
        <fullName evidence="5">Uncharacterized conserved protein YutE, UPF0331/DUF86 family</fullName>
    </submittedName>
</protein>
<reference evidence="5 6" key="1">
    <citation type="submission" date="2016-10" db="EMBL/GenBank/DDBJ databases">
        <authorList>
            <person name="de Groot N.N."/>
        </authorList>
    </citation>
    <scope>NUCLEOTIDE SEQUENCE [LARGE SCALE GENOMIC DNA]</scope>
    <source>
        <strain evidence="5 6">WG7</strain>
    </source>
</reference>
<organism evidence="5 6">
    <name type="scientific">Halanaerobium congolense</name>
    <dbReference type="NCBI Taxonomy" id="54121"/>
    <lineage>
        <taxon>Bacteria</taxon>
        <taxon>Bacillati</taxon>
        <taxon>Bacillota</taxon>
        <taxon>Clostridia</taxon>
        <taxon>Halanaerobiales</taxon>
        <taxon>Halanaerobiaceae</taxon>
        <taxon>Halanaerobium</taxon>
    </lineage>
</organism>
<proteinExistence type="inferred from homology"/>
<evidence type="ECO:0000313" key="5">
    <source>
        <dbReference type="EMBL" id="SDJ36105.1"/>
    </source>
</evidence>
<dbReference type="PANTHER" id="PTHR33397">
    <property type="entry name" value="UPF0331 PROTEIN YUTE"/>
    <property type="match status" value="1"/>
</dbReference>
<evidence type="ECO:0000256" key="4">
    <source>
        <dbReference type="ARBA" id="ARBA00024207"/>
    </source>
</evidence>
<evidence type="ECO:0000313" key="6">
    <source>
        <dbReference type="Proteomes" id="UP000198945"/>
    </source>
</evidence>
<dbReference type="InterPro" id="IPR052379">
    <property type="entry name" value="Type_VII_TA_RNase"/>
</dbReference>
<evidence type="ECO:0000256" key="1">
    <source>
        <dbReference type="ARBA" id="ARBA00022649"/>
    </source>
</evidence>
<gene>
    <name evidence="5" type="ORF">SAMN04515654_1495</name>
</gene>
<dbReference type="EMBL" id="FNEH01000049">
    <property type="protein sequence ID" value="SDJ36105.1"/>
    <property type="molecule type" value="Genomic_DNA"/>
</dbReference>
<dbReference type="GO" id="GO:0110001">
    <property type="term" value="C:toxin-antitoxin complex"/>
    <property type="evidence" value="ECO:0007669"/>
    <property type="project" value="InterPro"/>
</dbReference>
<dbReference type="NCBIfam" id="NF047751">
    <property type="entry name" value="HepT_toxin"/>
    <property type="match status" value="1"/>
</dbReference>